<protein>
    <submittedName>
        <fullName evidence="2">Uncharacterized protein</fullName>
    </submittedName>
</protein>
<feature type="region of interest" description="Disordered" evidence="1">
    <location>
        <begin position="1"/>
        <end position="35"/>
    </location>
</feature>
<keyword evidence="3" id="KW-1185">Reference proteome</keyword>
<reference evidence="2 3" key="1">
    <citation type="submission" date="2019-05" db="EMBL/GenBank/DDBJ databases">
        <title>Another draft genome of Portunus trituberculatus and its Hox gene families provides insights of decapod evolution.</title>
        <authorList>
            <person name="Jeong J.-H."/>
            <person name="Song I."/>
            <person name="Kim S."/>
            <person name="Choi T."/>
            <person name="Kim D."/>
            <person name="Ryu S."/>
            <person name="Kim W."/>
        </authorList>
    </citation>
    <scope>NUCLEOTIDE SEQUENCE [LARGE SCALE GENOMIC DNA]</scope>
    <source>
        <tissue evidence="2">Muscle</tissue>
    </source>
</reference>
<gene>
    <name evidence="2" type="ORF">E2C01_038390</name>
</gene>
<dbReference type="AlphaFoldDB" id="A0A5B7FC37"/>
<comment type="caution">
    <text evidence="2">The sequence shown here is derived from an EMBL/GenBank/DDBJ whole genome shotgun (WGS) entry which is preliminary data.</text>
</comment>
<accession>A0A5B7FC37</accession>
<organism evidence="2 3">
    <name type="scientific">Portunus trituberculatus</name>
    <name type="common">Swimming crab</name>
    <name type="synonym">Neptunus trituberculatus</name>
    <dbReference type="NCBI Taxonomy" id="210409"/>
    <lineage>
        <taxon>Eukaryota</taxon>
        <taxon>Metazoa</taxon>
        <taxon>Ecdysozoa</taxon>
        <taxon>Arthropoda</taxon>
        <taxon>Crustacea</taxon>
        <taxon>Multicrustacea</taxon>
        <taxon>Malacostraca</taxon>
        <taxon>Eumalacostraca</taxon>
        <taxon>Eucarida</taxon>
        <taxon>Decapoda</taxon>
        <taxon>Pleocyemata</taxon>
        <taxon>Brachyura</taxon>
        <taxon>Eubrachyura</taxon>
        <taxon>Portunoidea</taxon>
        <taxon>Portunidae</taxon>
        <taxon>Portuninae</taxon>
        <taxon>Portunus</taxon>
    </lineage>
</organism>
<evidence type="ECO:0000313" key="3">
    <source>
        <dbReference type="Proteomes" id="UP000324222"/>
    </source>
</evidence>
<sequence length="90" mass="10173">MFLRSLGVVKEEEENHPSSPHPLQPFQSFQPPPPSTSFTKSYNFSTFTPAFPVPLPASTYLHIEVEYVLGVNELDSLTDLLDKHSTRSLR</sequence>
<dbReference type="EMBL" id="VSRR010006401">
    <property type="protein sequence ID" value="MPC44711.1"/>
    <property type="molecule type" value="Genomic_DNA"/>
</dbReference>
<evidence type="ECO:0000313" key="2">
    <source>
        <dbReference type="EMBL" id="MPC44711.1"/>
    </source>
</evidence>
<evidence type="ECO:0000256" key="1">
    <source>
        <dbReference type="SAM" id="MobiDB-lite"/>
    </source>
</evidence>
<name>A0A5B7FC37_PORTR</name>
<dbReference type="Proteomes" id="UP000324222">
    <property type="component" value="Unassembled WGS sequence"/>
</dbReference>
<proteinExistence type="predicted"/>